<dbReference type="PRINTS" id="PR00702">
    <property type="entry name" value="ACRIFLAVINRP"/>
</dbReference>
<feature type="transmembrane region" description="Helical" evidence="2">
    <location>
        <begin position="1058"/>
        <end position="1083"/>
    </location>
</feature>
<dbReference type="PANTHER" id="PTHR32063">
    <property type="match status" value="1"/>
</dbReference>
<feature type="transmembrane region" description="Helical" evidence="2">
    <location>
        <begin position="1026"/>
        <end position="1046"/>
    </location>
</feature>
<evidence type="ECO:0000256" key="2">
    <source>
        <dbReference type="SAM" id="Phobius"/>
    </source>
</evidence>
<feature type="transmembrane region" description="Helical" evidence="2">
    <location>
        <begin position="929"/>
        <end position="948"/>
    </location>
</feature>
<keyword evidence="2" id="KW-0812">Transmembrane</keyword>
<dbReference type="Gene3D" id="1.20.1640.10">
    <property type="entry name" value="Multidrug efflux transporter AcrB transmembrane domain"/>
    <property type="match status" value="2"/>
</dbReference>
<feature type="transmembrane region" description="Helical" evidence="2">
    <location>
        <begin position="49"/>
        <end position="76"/>
    </location>
</feature>
<dbReference type="InterPro" id="IPR001036">
    <property type="entry name" value="Acrflvin-R"/>
</dbReference>
<dbReference type="Gene3D" id="3.30.70.1320">
    <property type="entry name" value="Multidrug efflux transporter AcrB pore domain like"/>
    <property type="match status" value="1"/>
</dbReference>
<dbReference type="Gene3D" id="3.30.70.1430">
    <property type="entry name" value="Multidrug efflux transporter AcrB pore domain"/>
    <property type="match status" value="2"/>
</dbReference>
<evidence type="ECO:0000313" key="3">
    <source>
        <dbReference type="EMBL" id="SEN52422.1"/>
    </source>
</evidence>
<dbReference type="Pfam" id="PF00873">
    <property type="entry name" value="ACR_tran"/>
    <property type="match status" value="1"/>
</dbReference>
<reference evidence="3 4" key="1">
    <citation type="submission" date="2016-10" db="EMBL/GenBank/DDBJ databases">
        <authorList>
            <person name="de Groot N.N."/>
        </authorList>
    </citation>
    <scope>NUCLEOTIDE SEQUENCE [LARGE SCALE GENOMIC DNA]</scope>
    <source>
        <strain evidence="3 4">Nl18</strain>
    </source>
</reference>
<dbReference type="EMBL" id="FOCT01000005">
    <property type="protein sequence ID" value="SEN52422.1"/>
    <property type="molecule type" value="Genomic_DNA"/>
</dbReference>
<dbReference type="GO" id="GO:0042910">
    <property type="term" value="F:xenobiotic transmembrane transporter activity"/>
    <property type="evidence" value="ECO:0007669"/>
    <property type="project" value="TreeGrafter"/>
</dbReference>
<dbReference type="Proteomes" id="UP000183898">
    <property type="component" value="Unassembled WGS sequence"/>
</dbReference>
<organism evidence="3 4">
    <name type="scientific">Nitrosospira multiformis</name>
    <dbReference type="NCBI Taxonomy" id="1231"/>
    <lineage>
        <taxon>Bacteria</taxon>
        <taxon>Pseudomonadati</taxon>
        <taxon>Pseudomonadota</taxon>
        <taxon>Betaproteobacteria</taxon>
        <taxon>Nitrosomonadales</taxon>
        <taxon>Nitrosomonadaceae</taxon>
        <taxon>Nitrosospira</taxon>
    </lineage>
</organism>
<evidence type="ECO:0000313" key="4">
    <source>
        <dbReference type="Proteomes" id="UP000183898"/>
    </source>
</evidence>
<feature type="transmembrane region" description="Helical" evidence="2">
    <location>
        <begin position="400"/>
        <end position="417"/>
    </location>
</feature>
<feature type="transmembrane region" description="Helical" evidence="2">
    <location>
        <begin position="955"/>
        <end position="975"/>
    </location>
</feature>
<dbReference type="PANTHER" id="PTHR32063:SF33">
    <property type="entry name" value="RND SUPERFAMILY EFFLUX PUMP PERMEASE COMPONENT"/>
    <property type="match status" value="1"/>
</dbReference>
<keyword evidence="1" id="KW-0175">Coiled coil</keyword>
<dbReference type="SUPFAM" id="SSF82866">
    <property type="entry name" value="Multidrug efflux transporter AcrB transmembrane domain"/>
    <property type="match status" value="2"/>
</dbReference>
<dbReference type="GO" id="GO:0005886">
    <property type="term" value="C:plasma membrane"/>
    <property type="evidence" value="ECO:0007669"/>
    <property type="project" value="TreeGrafter"/>
</dbReference>
<name>A0A1H8H7Z3_9PROT</name>
<feature type="transmembrane region" description="Helical" evidence="2">
    <location>
        <begin position="429"/>
        <end position="451"/>
    </location>
</feature>
<dbReference type="Gene3D" id="3.30.70.1440">
    <property type="entry name" value="Multidrug efflux transporter AcrB pore domain"/>
    <property type="match status" value="1"/>
</dbReference>
<keyword evidence="2" id="KW-0472">Membrane</keyword>
<proteinExistence type="predicted"/>
<dbReference type="InterPro" id="IPR027463">
    <property type="entry name" value="AcrB_DN_DC_subdom"/>
</dbReference>
<evidence type="ECO:0000256" key="1">
    <source>
        <dbReference type="SAM" id="Coils"/>
    </source>
</evidence>
<feature type="transmembrane region" description="Helical" evidence="2">
    <location>
        <begin position="588"/>
        <end position="610"/>
    </location>
</feature>
<keyword evidence="2" id="KW-1133">Transmembrane helix</keyword>
<feature type="transmembrane region" description="Helical" evidence="2">
    <location>
        <begin position="987"/>
        <end position="1005"/>
    </location>
</feature>
<feature type="transmembrane region" description="Helical" evidence="2">
    <location>
        <begin position="375"/>
        <end position="394"/>
    </location>
</feature>
<feature type="transmembrane region" description="Helical" evidence="2">
    <location>
        <begin position="525"/>
        <end position="544"/>
    </location>
</feature>
<dbReference type="SUPFAM" id="SSF82693">
    <property type="entry name" value="Multidrug efflux transporter AcrB pore domain, PN1, PN2, PC1 and PC2 subdomains"/>
    <property type="match status" value="2"/>
</dbReference>
<accession>A0A1H8H7Z3</accession>
<feature type="transmembrane region" description="Helical" evidence="2">
    <location>
        <begin position="493"/>
        <end position="513"/>
    </location>
</feature>
<protein>
    <submittedName>
        <fullName evidence="3">Multidrug efflux pump subunit AcrB</fullName>
    </submittedName>
</protein>
<dbReference type="SUPFAM" id="SSF82714">
    <property type="entry name" value="Multidrug efflux transporter AcrB TolC docking domain, DN and DC subdomains"/>
    <property type="match status" value="2"/>
</dbReference>
<sequence>MVRYERGLYARLSCIPAAMPATWPREGSICEFFLMKDIFPPSFPSSGPIAWFTANPIAANLLMVLILLGGASSLLLMDKEVFPRFMPHQIEIKATYPGAGPLEIEESVCIRIEEAVYNLPGIKRLNSEIVEGECTVKLTALPTYDRDQVMNAARGRVQAIQRLPKGLEKIEVQPANRIGDDGVIWVALYGPTDPLTLRRLGDGIHAELSRIPGVTRAHNYYQLPYEIAIEVSTEKLRQYGVSLKEVTETIRRASVDLPGGVMKNPAGELLLRVKGKAQDDVSVGNLVVSTRPDGSRVLLRDVAAIKDGLEERLSEWHHNGETAQGWEIHAEKDSVAVARRVKAYVAEKKAELPQGVGLITWWDDSQAYEERIGTLMEDGLTGFVLVCLILTLFLQFKVAVWAGAGILTSIFGAFWLMPALDISLNMLSLFGFLLAMGILVDDAIIIGEAIYARQEEAKAGAAAATGEGNGSSAAEFRWMQRNLQAAILGAREVALPVTLAVMIALVAFLPGLFLPGWAGQMMKPICLVMVLTLVFSLVEALLILPSHLATPSRSTWAYPPLLHLRAALNHGLQQFVRRVYEPLLQKALAWRYLTIAIFAVLLMLAVALVAGGHVRMALQADVTKESFWVYLKLPEDAPYSETRRIAEKVEQALLQLREELDREAVKSDPDIGGSVIVGMETIIAEHSAGFWTELSPTGRQHIVVEDFIREWRKRIGDIGRAKIDFLYKEGDLPYDIEFDLGHPDPETLTTAVAVFKQKLADYIGVYDVVDSAEAGKPEVRLRLKPEAERLGIRLEDIAEQMRHAYYGDEVHRLQRGRNEVKVMVRLPRSERQSLDDLQNLPVRLPSGAQAPLGVLAEVELMPGQAKLLRQDRQRILKVQAQTDPKLADVNHIYAGFAAHEIPEIKRQFPGLEIDIGEERQEQEQTIQKLVLFTGAALAVIYALIAIPFRSYTKPLIFLLAAPVAWSGAVWAHWLIGLPLSMESLVGMIAASGVVINDSLVLLDYVQKRGDSGRPVSALILEACSARFRPILLAFLTNFVGFLPILLERSEQAQFLVPMTLSLTVGLLVGMAASLILTPVCYAVTEPSGKQPMLAEMAR</sequence>
<dbReference type="AlphaFoldDB" id="A0A1H8H7Z3"/>
<feature type="coiled-coil region" evidence="1">
    <location>
        <begin position="639"/>
        <end position="666"/>
    </location>
</feature>
<dbReference type="Gene3D" id="3.30.2090.10">
    <property type="entry name" value="Multidrug efflux transporter AcrB TolC docking domain, DN and DC subdomains"/>
    <property type="match status" value="2"/>
</dbReference>
<gene>
    <name evidence="3" type="ORF">SAMN05216404_10567</name>
</gene>